<keyword evidence="9 12" id="KW-1133">Transmembrane helix</keyword>
<evidence type="ECO:0000313" key="14">
    <source>
        <dbReference type="EMBL" id="QIX57684.1"/>
    </source>
</evidence>
<keyword evidence="7 12" id="KW-0378">Hydrolase</keyword>
<evidence type="ECO:0000256" key="3">
    <source>
        <dbReference type="ARBA" id="ARBA00022475"/>
    </source>
</evidence>
<evidence type="ECO:0000256" key="4">
    <source>
        <dbReference type="ARBA" id="ARBA00022670"/>
    </source>
</evidence>
<keyword evidence="11 12" id="KW-0472">Membrane</keyword>
<gene>
    <name evidence="14" type="primary">htpX_1</name>
    <name evidence="12" type="synonym">htpX</name>
    <name evidence="14" type="ORF">HCY95_00076</name>
</gene>
<evidence type="ECO:0000256" key="7">
    <source>
        <dbReference type="ARBA" id="ARBA00022801"/>
    </source>
</evidence>
<evidence type="ECO:0000256" key="9">
    <source>
        <dbReference type="ARBA" id="ARBA00022989"/>
    </source>
</evidence>
<feature type="domain" description="Peptidase M48" evidence="13">
    <location>
        <begin position="81"/>
        <end position="306"/>
    </location>
</feature>
<feature type="transmembrane region" description="Helical" evidence="12">
    <location>
        <begin position="158"/>
        <end position="179"/>
    </location>
</feature>
<dbReference type="PANTHER" id="PTHR43221">
    <property type="entry name" value="PROTEASE HTPX"/>
    <property type="match status" value="1"/>
</dbReference>
<proteinExistence type="inferred from homology"/>
<keyword evidence="6 12" id="KW-0479">Metal-binding</keyword>
<keyword evidence="10 12" id="KW-0482">Metalloprotease</keyword>
<evidence type="ECO:0000256" key="12">
    <source>
        <dbReference type="HAMAP-Rule" id="MF_00188"/>
    </source>
</evidence>
<name>A0AAJ4KV23_LIMFE</name>
<dbReference type="AlphaFoldDB" id="A0AAJ4KV23"/>
<keyword evidence="3 12" id="KW-1003">Cell membrane</keyword>
<dbReference type="GO" id="GO:0006508">
    <property type="term" value="P:proteolysis"/>
    <property type="evidence" value="ECO:0007669"/>
    <property type="project" value="UniProtKB-KW"/>
</dbReference>
<dbReference type="GO" id="GO:0008270">
    <property type="term" value="F:zinc ion binding"/>
    <property type="evidence" value="ECO:0007669"/>
    <property type="project" value="UniProtKB-UniRule"/>
</dbReference>
<evidence type="ECO:0000259" key="13">
    <source>
        <dbReference type="Pfam" id="PF01435"/>
    </source>
</evidence>
<comment type="cofactor">
    <cofactor evidence="12">
        <name>Zn(2+)</name>
        <dbReference type="ChEBI" id="CHEBI:29105"/>
    </cofactor>
    <text evidence="12">Binds 1 zinc ion per subunit.</text>
</comment>
<evidence type="ECO:0000256" key="10">
    <source>
        <dbReference type="ARBA" id="ARBA00023049"/>
    </source>
</evidence>
<dbReference type="EC" id="3.4.24.-" evidence="12"/>
<evidence type="ECO:0000256" key="8">
    <source>
        <dbReference type="ARBA" id="ARBA00022833"/>
    </source>
</evidence>
<evidence type="ECO:0000256" key="1">
    <source>
        <dbReference type="ARBA" id="ARBA00004651"/>
    </source>
</evidence>
<feature type="transmembrane region" description="Helical" evidence="12">
    <location>
        <begin position="12"/>
        <end position="34"/>
    </location>
</feature>
<evidence type="ECO:0000256" key="5">
    <source>
        <dbReference type="ARBA" id="ARBA00022692"/>
    </source>
</evidence>
<dbReference type="GO" id="GO:0005886">
    <property type="term" value="C:plasma membrane"/>
    <property type="evidence" value="ECO:0007669"/>
    <property type="project" value="UniProtKB-SubCell"/>
</dbReference>
<feature type="binding site" evidence="12">
    <location>
        <position position="150"/>
    </location>
    <ligand>
        <name>Zn(2+)</name>
        <dbReference type="ChEBI" id="CHEBI:29105"/>
        <note>catalytic</note>
    </ligand>
</feature>
<dbReference type="PANTHER" id="PTHR43221:SF1">
    <property type="entry name" value="PROTEASE HTPX"/>
    <property type="match status" value="1"/>
</dbReference>
<evidence type="ECO:0000256" key="2">
    <source>
        <dbReference type="ARBA" id="ARBA00009779"/>
    </source>
</evidence>
<accession>A0AAJ4KV23</accession>
<evidence type="ECO:0000313" key="15">
    <source>
        <dbReference type="Proteomes" id="UP000503169"/>
    </source>
</evidence>
<dbReference type="InterPro" id="IPR001915">
    <property type="entry name" value="Peptidase_M48"/>
</dbReference>
<dbReference type="EMBL" id="CP050919">
    <property type="protein sequence ID" value="QIX57684.1"/>
    <property type="molecule type" value="Genomic_DNA"/>
</dbReference>
<dbReference type="Pfam" id="PF01435">
    <property type="entry name" value="Peptidase_M48"/>
    <property type="match status" value="1"/>
</dbReference>
<keyword evidence="8 12" id="KW-0862">Zinc</keyword>
<dbReference type="RefSeq" id="WP_168183363.1">
    <property type="nucleotide sequence ID" value="NZ_CP050919.1"/>
</dbReference>
<dbReference type="Proteomes" id="UP000503169">
    <property type="component" value="Chromosome"/>
</dbReference>
<dbReference type="GO" id="GO:0004222">
    <property type="term" value="F:metalloendopeptidase activity"/>
    <property type="evidence" value="ECO:0007669"/>
    <property type="project" value="UniProtKB-UniRule"/>
</dbReference>
<feature type="transmembrane region" description="Helical" evidence="12">
    <location>
        <begin position="46"/>
        <end position="69"/>
    </location>
</feature>
<feature type="binding site" evidence="12">
    <location>
        <position position="146"/>
    </location>
    <ligand>
        <name>Zn(2+)</name>
        <dbReference type="ChEBI" id="CHEBI:29105"/>
        <note>catalytic</note>
    </ligand>
</feature>
<keyword evidence="4 12" id="KW-0645">Protease</keyword>
<feature type="transmembrane region" description="Helical" evidence="12">
    <location>
        <begin position="199"/>
        <end position="221"/>
    </location>
</feature>
<comment type="similarity">
    <text evidence="2 12">Belongs to the peptidase M48B family.</text>
</comment>
<reference evidence="14 15" key="1">
    <citation type="submission" date="2020-04" db="EMBL/GenBank/DDBJ databases">
        <title>Novel strain L. Fermentum HFD1 producer antibacterial peptides.</title>
        <authorList>
            <person name="Ozhegov G.D."/>
            <person name="Pavlova A.S."/>
            <person name="Zhuravleva D.E."/>
            <person name="Gogoleva N.V."/>
            <person name="Shagimardanova E.I."/>
            <person name="Markelova M.I."/>
            <person name="Yarullina D.R."/>
            <person name="Kayumov A.R."/>
        </authorList>
    </citation>
    <scope>NUCLEOTIDE SEQUENCE [LARGE SCALE GENOMIC DNA]</scope>
    <source>
        <strain evidence="14 15">HFD1</strain>
    </source>
</reference>
<dbReference type="InterPro" id="IPR050083">
    <property type="entry name" value="HtpX_protease"/>
</dbReference>
<dbReference type="Gene3D" id="3.30.2010.10">
    <property type="entry name" value="Metalloproteases ('zincins'), catalytic domain"/>
    <property type="match status" value="1"/>
</dbReference>
<dbReference type="InterPro" id="IPR022919">
    <property type="entry name" value="Pept_M48_protease_HtpX"/>
</dbReference>
<protein>
    <recommendedName>
        <fullName evidence="12">Protease HtpX homolog</fullName>
        <ecNumber evidence="12">3.4.24.-</ecNumber>
    </recommendedName>
</protein>
<dbReference type="CDD" id="cd07340">
    <property type="entry name" value="M48B_Htpx_like"/>
    <property type="match status" value="1"/>
</dbReference>
<sequence length="308" mass="34277">MLFDEIKRNKRNTVIMMVIFGIFVSLLGLLFVGSASDDTSSLVTGMFWWIALVVIYILIKYATSMWLILKMTKAQSITEENDPELYHIVEDMVMVAKLPMPKVYIVDDPSPNAFATGTSYKHAAVSVTTGLREMMDRDELEGVISHEISHIKNYDIRISTIAVALVGVIGVIATALIFFGKVVLFSSDDDRDSRAAGLVFGLCMMLVGFLFNIIAVPLAMLMQAFVSRQRESLADVSGVELTRNPQGLIRAFKKLQVYEGGGHPKRTTSILAKSPAAELCLVTPVSFHHLFDSHPPLEERIQRLEHKI</sequence>
<organism evidence="14 15">
    <name type="scientific">Limosilactobacillus fermentum</name>
    <name type="common">Lactobacillus fermentum</name>
    <dbReference type="NCBI Taxonomy" id="1613"/>
    <lineage>
        <taxon>Bacteria</taxon>
        <taxon>Bacillati</taxon>
        <taxon>Bacillota</taxon>
        <taxon>Bacilli</taxon>
        <taxon>Lactobacillales</taxon>
        <taxon>Lactobacillaceae</taxon>
        <taxon>Limosilactobacillus</taxon>
    </lineage>
</organism>
<keyword evidence="5 12" id="KW-0812">Transmembrane</keyword>
<evidence type="ECO:0000256" key="11">
    <source>
        <dbReference type="ARBA" id="ARBA00023136"/>
    </source>
</evidence>
<feature type="active site" evidence="12">
    <location>
        <position position="147"/>
    </location>
</feature>
<comment type="subcellular location">
    <subcellularLocation>
        <location evidence="1 12">Cell membrane</location>
        <topology evidence="1 12">Multi-pass membrane protein</topology>
    </subcellularLocation>
</comment>
<evidence type="ECO:0000256" key="6">
    <source>
        <dbReference type="ARBA" id="ARBA00022723"/>
    </source>
</evidence>
<feature type="binding site" evidence="12">
    <location>
        <position position="231"/>
    </location>
    <ligand>
        <name>Zn(2+)</name>
        <dbReference type="ChEBI" id="CHEBI:29105"/>
        <note>catalytic</note>
    </ligand>
</feature>
<dbReference type="HAMAP" id="MF_00188">
    <property type="entry name" value="Pept_M48_protease_HtpX"/>
    <property type="match status" value="1"/>
</dbReference>